<dbReference type="EMBL" id="NAJM01000012">
    <property type="protein sequence ID" value="RVX72388.1"/>
    <property type="molecule type" value="Genomic_DNA"/>
</dbReference>
<name>A0A438N9D2_EXOME</name>
<protein>
    <submittedName>
        <fullName evidence="3">Uncharacterized protein</fullName>
    </submittedName>
</protein>
<accession>A0A438N9D2</accession>
<keyword evidence="2" id="KW-0472">Membrane</keyword>
<evidence type="ECO:0000256" key="2">
    <source>
        <dbReference type="SAM" id="Phobius"/>
    </source>
</evidence>
<evidence type="ECO:0000313" key="4">
    <source>
        <dbReference type="Proteomes" id="UP000288859"/>
    </source>
</evidence>
<comment type="caution">
    <text evidence="3">The sequence shown here is derived from an EMBL/GenBank/DDBJ whole genome shotgun (WGS) entry which is preliminary data.</text>
</comment>
<feature type="transmembrane region" description="Helical" evidence="2">
    <location>
        <begin position="109"/>
        <end position="134"/>
    </location>
</feature>
<gene>
    <name evidence="3" type="ORF">B0A52_03576</name>
</gene>
<evidence type="ECO:0000256" key="1">
    <source>
        <dbReference type="SAM" id="MobiDB-lite"/>
    </source>
</evidence>
<organism evidence="3 4">
    <name type="scientific">Exophiala mesophila</name>
    <name type="common">Black yeast-like fungus</name>
    <dbReference type="NCBI Taxonomy" id="212818"/>
    <lineage>
        <taxon>Eukaryota</taxon>
        <taxon>Fungi</taxon>
        <taxon>Dikarya</taxon>
        <taxon>Ascomycota</taxon>
        <taxon>Pezizomycotina</taxon>
        <taxon>Eurotiomycetes</taxon>
        <taxon>Chaetothyriomycetidae</taxon>
        <taxon>Chaetothyriales</taxon>
        <taxon>Herpotrichiellaceae</taxon>
        <taxon>Exophiala</taxon>
    </lineage>
</organism>
<feature type="region of interest" description="Disordered" evidence="1">
    <location>
        <begin position="1"/>
        <end position="48"/>
    </location>
</feature>
<proteinExistence type="predicted"/>
<reference evidence="3 4" key="1">
    <citation type="submission" date="2017-03" db="EMBL/GenBank/DDBJ databases">
        <title>Genomes of endolithic fungi from Antarctica.</title>
        <authorList>
            <person name="Coleine C."/>
            <person name="Masonjones S."/>
            <person name="Stajich J.E."/>
        </authorList>
    </citation>
    <scope>NUCLEOTIDE SEQUENCE [LARGE SCALE GENOMIC DNA]</scope>
    <source>
        <strain evidence="3 4">CCFEE 6314</strain>
    </source>
</reference>
<keyword evidence="2" id="KW-0812">Transmembrane</keyword>
<dbReference type="OrthoDB" id="3597994at2759"/>
<feature type="transmembrane region" description="Helical" evidence="2">
    <location>
        <begin position="140"/>
        <end position="157"/>
    </location>
</feature>
<dbReference type="VEuPathDB" id="FungiDB:PV10_07481"/>
<sequence>MSPSRGAPLEASALATPPSPSATTSTTTPTTTTHTKHTHTHTNISNDDAAVTQQSNSALKNAKRNFSYFMHPSSPNSPRPARLRTRALLRTLRYVTQFIFWRVVRWAKYVAVGTLVAAIGATAFGSVVSGVAWIAAPPTIGASVLAAGVWGTGKFAARRLHARWKSTGGDEGQALRDSIDDGQSGVRVDGAYGLDLGPRAVPW</sequence>
<keyword evidence="2" id="KW-1133">Transmembrane helix</keyword>
<feature type="compositionally biased region" description="Low complexity" evidence="1">
    <location>
        <begin position="11"/>
        <end position="33"/>
    </location>
</feature>
<evidence type="ECO:0000313" key="3">
    <source>
        <dbReference type="EMBL" id="RVX72388.1"/>
    </source>
</evidence>
<dbReference type="AlphaFoldDB" id="A0A438N9D2"/>
<dbReference type="Proteomes" id="UP000288859">
    <property type="component" value="Unassembled WGS sequence"/>
</dbReference>